<dbReference type="PANTHER" id="PTHR42784:SF1">
    <property type="entry name" value="PYRANOSE 2-OXIDASE"/>
    <property type="match status" value="1"/>
</dbReference>
<name>A0AAW0GDD1_9APHY</name>
<evidence type="ECO:0000256" key="3">
    <source>
        <dbReference type="ARBA" id="ARBA00022630"/>
    </source>
</evidence>
<proteinExistence type="inferred from homology"/>
<dbReference type="AlphaFoldDB" id="A0AAW0GDD1"/>
<comment type="caution">
    <text evidence="8">The sequence shown here is derived from an EMBL/GenBank/DDBJ whole genome shotgun (WGS) entry which is preliminary data.</text>
</comment>
<accession>A0AAW0GDD1</accession>
<dbReference type="InterPro" id="IPR051473">
    <property type="entry name" value="P2Ox-like"/>
</dbReference>
<dbReference type="EMBL" id="JASBNA010000005">
    <property type="protein sequence ID" value="KAK7691523.1"/>
    <property type="molecule type" value="Genomic_DNA"/>
</dbReference>
<keyword evidence="3" id="KW-0285">Flavoprotein</keyword>
<feature type="region of interest" description="Disordered" evidence="6">
    <location>
        <begin position="40"/>
        <end position="63"/>
    </location>
</feature>
<keyword evidence="4" id="KW-0274">FAD</keyword>
<comment type="cofactor">
    <cofactor evidence="1">
        <name>FAD</name>
        <dbReference type="ChEBI" id="CHEBI:57692"/>
    </cofactor>
</comment>
<protein>
    <recommendedName>
        <fullName evidence="7">Glucose-methanol-choline oxidoreductase C-terminal domain-containing protein</fullName>
    </recommendedName>
</protein>
<evidence type="ECO:0000313" key="8">
    <source>
        <dbReference type="EMBL" id="KAK7691523.1"/>
    </source>
</evidence>
<evidence type="ECO:0000313" key="9">
    <source>
        <dbReference type="Proteomes" id="UP001385951"/>
    </source>
</evidence>
<keyword evidence="5" id="KW-0560">Oxidoreductase</keyword>
<evidence type="ECO:0000256" key="4">
    <source>
        <dbReference type="ARBA" id="ARBA00022827"/>
    </source>
</evidence>
<sequence>MASSVLDPPNATAHEHDYMVTVPSTIPSFHFRTGHHPLLPTEIAPKNPSNQFGFPRPGPQSPTSVQATAKHYFVENNTWEAILDHGEFDDIVVGSGFCALAYIDAAYKRDPWRKILVLERGGFWLSEHFQNMPLPFKLVLGGPSETFPWQLSSKTAQSPFKFMHGSCPFFGGRSTFWSAWCPRPEQDLMRNFPESMITTAKPEEFWQGCQDLLLVTKADEINDPCFGKRLQNDIQTRLDKGVKAGKISTANTTNHAPLAVGRKTSIANAVAFDKFSTPGPLLKIYEQQRHKAKVNKGHPLAIATDTVVERFELDPNDPKHRPNVLYTSRGALSFPNTKTNIILAAGVFPSTTILMNSIGDNLAGRAGSRVGGHFISHITARFPIAEPSGSDGFLPHLEIGASYLAGKDPSNRLQYHIQITAIHSPSPETDAEDAARLCPDYAAAATAEQLAGSERHIVLVCATLGELNEENPHSWVVHNPASQDVTTNVRLQVLPDEKTDSLQRVMEKATYDAIKVMAGDQADSIEYWHDVIVERRDKDSQRDAVTIKSHPGWKRNKPPADMVRVPGLVHETSTLYMSDNLEKDKNASVDSQYRPRGCDNVFVTGGAIFPTSGSWNPTLTMCGFAQDLARKIVKERHEPPHGCGGHLEGACT</sequence>
<keyword evidence="9" id="KW-1185">Reference proteome</keyword>
<evidence type="ECO:0000256" key="5">
    <source>
        <dbReference type="ARBA" id="ARBA00023002"/>
    </source>
</evidence>
<dbReference type="SUPFAM" id="SSF51905">
    <property type="entry name" value="FAD/NAD(P)-binding domain"/>
    <property type="match status" value="1"/>
</dbReference>
<evidence type="ECO:0000256" key="2">
    <source>
        <dbReference type="ARBA" id="ARBA00010790"/>
    </source>
</evidence>
<gene>
    <name evidence="8" type="ORF">QCA50_004922</name>
</gene>
<reference evidence="8 9" key="1">
    <citation type="submission" date="2022-09" db="EMBL/GenBank/DDBJ databases">
        <authorList>
            <person name="Palmer J.M."/>
        </authorList>
    </citation>
    <scope>NUCLEOTIDE SEQUENCE [LARGE SCALE GENOMIC DNA]</scope>
    <source>
        <strain evidence="8 9">DSM 7382</strain>
    </source>
</reference>
<dbReference type="Proteomes" id="UP001385951">
    <property type="component" value="Unassembled WGS sequence"/>
</dbReference>
<organism evidence="8 9">
    <name type="scientific">Cerrena zonata</name>
    <dbReference type="NCBI Taxonomy" id="2478898"/>
    <lineage>
        <taxon>Eukaryota</taxon>
        <taxon>Fungi</taxon>
        <taxon>Dikarya</taxon>
        <taxon>Basidiomycota</taxon>
        <taxon>Agaricomycotina</taxon>
        <taxon>Agaricomycetes</taxon>
        <taxon>Polyporales</taxon>
        <taxon>Cerrenaceae</taxon>
        <taxon>Cerrena</taxon>
    </lineage>
</organism>
<feature type="domain" description="Glucose-methanol-choline oxidoreductase C-terminal" evidence="7">
    <location>
        <begin position="567"/>
        <end position="625"/>
    </location>
</feature>
<evidence type="ECO:0000256" key="1">
    <source>
        <dbReference type="ARBA" id="ARBA00001974"/>
    </source>
</evidence>
<dbReference type="PANTHER" id="PTHR42784">
    <property type="entry name" value="PYRANOSE 2-OXIDASE"/>
    <property type="match status" value="1"/>
</dbReference>
<dbReference type="InterPro" id="IPR036188">
    <property type="entry name" value="FAD/NAD-bd_sf"/>
</dbReference>
<dbReference type="GO" id="GO:0016614">
    <property type="term" value="F:oxidoreductase activity, acting on CH-OH group of donors"/>
    <property type="evidence" value="ECO:0007669"/>
    <property type="project" value="InterPro"/>
</dbReference>
<evidence type="ECO:0000259" key="7">
    <source>
        <dbReference type="Pfam" id="PF05199"/>
    </source>
</evidence>
<dbReference type="InterPro" id="IPR007867">
    <property type="entry name" value="GMC_OxRtase_C"/>
</dbReference>
<dbReference type="Pfam" id="PF05199">
    <property type="entry name" value="GMC_oxred_C"/>
    <property type="match status" value="1"/>
</dbReference>
<comment type="similarity">
    <text evidence="2">Belongs to the GMC oxidoreductase family.</text>
</comment>
<evidence type="ECO:0000256" key="6">
    <source>
        <dbReference type="SAM" id="MobiDB-lite"/>
    </source>
</evidence>
<dbReference type="Gene3D" id="3.50.50.60">
    <property type="entry name" value="FAD/NAD(P)-binding domain"/>
    <property type="match status" value="2"/>
</dbReference>